<dbReference type="Proteomes" id="UP000694300">
    <property type="component" value="Unassembled WGS sequence"/>
</dbReference>
<dbReference type="CDD" id="cd05233">
    <property type="entry name" value="SDR_c"/>
    <property type="match status" value="1"/>
</dbReference>
<dbReference type="RefSeq" id="WP_218597065.1">
    <property type="nucleotide sequence ID" value="NZ_JADQDG010000088.1"/>
</dbReference>
<keyword evidence="3" id="KW-0520">NAD</keyword>
<gene>
    <name evidence="5" type="ORF">I4I82_25205</name>
</gene>
<sequence>MGRMDGKVALVTGAARGQGREIAVRLAEEGADIVAIDCPEKGPIPYPLGSPEDLQQTVEEVEALDRQILAHEGDVRRQKSLDDLVAEGMKRFGRIDVAVANAGVWTVHPFAEIPEEDFRDVLDVNVLGVWRTLKAVTPHMQEAGGGSVVVTASGNGVEGAPGYVHYVASKHAVLGLAKSAALAFGQYNIRVNSLLPGPTDTKALDWQGGYDLCAGRGPGQGTKEDLQGAKYWTVLENVGLLPPRAMAEAVLWLASDESRWTSGLELHVDGGHSIMPGLNLAKMVADQG</sequence>
<dbReference type="PROSITE" id="PS00061">
    <property type="entry name" value="ADH_SHORT"/>
    <property type="match status" value="1"/>
</dbReference>
<comment type="caution">
    <text evidence="5">The sequence shown here is derived from an EMBL/GenBank/DDBJ whole genome shotgun (WGS) entry which is preliminary data.</text>
</comment>
<keyword evidence="6" id="KW-1185">Reference proteome</keyword>
<organism evidence="5 6">
    <name type="scientific">Pseudonocardia oceani</name>
    <dbReference type="NCBI Taxonomy" id="2792013"/>
    <lineage>
        <taxon>Bacteria</taxon>
        <taxon>Bacillati</taxon>
        <taxon>Actinomycetota</taxon>
        <taxon>Actinomycetes</taxon>
        <taxon>Pseudonocardiales</taxon>
        <taxon>Pseudonocardiaceae</taxon>
        <taxon>Pseudonocardia</taxon>
    </lineage>
</organism>
<dbReference type="SMART" id="SM00822">
    <property type="entry name" value="PKS_KR"/>
    <property type="match status" value="1"/>
</dbReference>
<dbReference type="InterPro" id="IPR002347">
    <property type="entry name" value="SDR_fam"/>
</dbReference>
<protein>
    <submittedName>
        <fullName evidence="5">Mycofactocin-coupled SDR family oxidoreductase</fullName>
    </submittedName>
</protein>
<evidence type="ECO:0000256" key="1">
    <source>
        <dbReference type="ARBA" id="ARBA00006484"/>
    </source>
</evidence>
<dbReference type="InterPro" id="IPR020904">
    <property type="entry name" value="Sc_DH/Rdtase_CS"/>
</dbReference>
<name>A0ABS6UGG5_9PSEU</name>
<dbReference type="PANTHER" id="PTHR24321">
    <property type="entry name" value="DEHYDROGENASES, SHORT CHAIN"/>
    <property type="match status" value="1"/>
</dbReference>
<evidence type="ECO:0000313" key="6">
    <source>
        <dbReference type="Proteomes" id="UP000694300"/>
    </source>
</evidence>
<dbReference type="InterPro" id="IPR057326">
    <property type="entry name" value="KR_dom"/>
</dbReference>
<evidence type="ECO:0000259" key="4">
    <source>
        <dbReference type="SMART" id="SM00822"/>
    </source>
</evidence>
<comment type="similarity">
    <text evidence="1">Belongs to the short-chain dehydrogenases/reductases (SDR) family.</text>
</comment>
<proteinExistence type="inferred from homology"/>
<dbReference type="PANTHER" id="PTHR24321:SF8">
    <property type="entry name" value="ESTRADIOL 17-BETA-DEHYDROGENASE 8-RELATED"/>
    <property type="match status" value="1"/>
</dbReference>
<accession>A0ABS6UGG5</accession>
<evidence type="ECO:0000256" key="3">
    <source>
        <dbReference type="ARBA" id="ARBA00023027"/>
    </source>
</evidence>
<dbReference type="NCBIfam" id="TIGR03971">
    <property type="entry name" value="SDR_subfam_1"/>
    <property type="match status" value="1"/>
</dbReference>
<reference evidence="5 6" key="1">
    <citation type="submission" date="2020-11" db="EMBL/GenBank/DDBJ databases">
        <title>Pseudonocardia abyssalis sp. nov. and Pseudonocardia oceani sp. nov., description and phylogenomic analysis of two novel actinomycetes isolated from the deep Southern Ocean.</title>
        <authorList>
            <person name="Parra J."/>
        </authorList>
    </citation>
    <scope>NUCLEOTIDE SEQUENCE [LARGE SCALE GENOMIC DNA]</scope>
    <source>
        <strain evidence="6">KRD185</strain>
    </source>
</reference>
<evidence type="ECO:0000313" key="5">
    <source>
        <dbReference type="EMBL" id="MBW0130949.1"/>
    </source>
</evidence>
<evidence type="ECO:0000256" key="2">
    <source>
        <dbReference type="ARBA" id="ARBA00023002"/>
    </source>
</evidence>
<keyword evidence="2" id="KW-0560">Oxidoreductase</keyword>
<feature type="domain" description="Ketoreductase" evidence="4">
    <location>
        <begin position="7"/>
        <end position="209"/>
    </location>
</feature>
<dbReference type="Pfam" id="PF00106">
    <property type="entry name" value="adh_short"/>
    <property type="match status" value="1"/>
</dbReference>
<dbReference type="EMBL" id="JADQDF010000001">
    <property type="protein sequence ID" value="MBW0130949.1"/>
    <property type="molecule type" value="Genomic_DNA"/>
</dbReference>
<dbReference type="InterPro" id="IPR023985">
    <property type="entry name" value="SDR_subfam_1"/>
</dbReference>